<dbReference type="EMBL" id="AUPC02000073">
    <property type="protein sequence ID" value="POG74252.1"/>
    <property type="molecule type" value="Genomic_DNA"/>
</dbReference>
<sequence length="154" mass="18352">MDETTRYPRYPKDKNNQNLSMHGGNQKKLDNDRDSSQDENDEYKNSDLLPSGRANKKKERELYEEQIDETTRYSKNKNNQNLSMHNDNRNELNYNDNVGDSQKYSRSNKRNESESFYGGSRKEITNNQNNQSSYRDNNKDYYNSNNQEKNRKPD</sequence>
<comment type="caution">
    <text evidence="2">The sequence shown here is derived from an EMBL/GenBank/DDBJ whole genome shotgun (WGS) entry which is preliminary data.</text>
</comment>
<feature type="compositionally biased region" description="Basic and acidic residues" evidence="1">
    <location>
        <begin position="27"/>
        <end position="36"/>
    </location>
</feature>
<name>A0A2P4Q9D8_RHIID</name>
<keyword evidence="3" id="KW-1185">Reference proteome</keyword>
<reference evidence="2 3" key="1">
    <citation type="journal article" date="2013" name="Proc. Natl. Acad. Sci. U.S.A.">
        <title>Genome of an arbuscular mycorrhizal fungus provides insight into the oldest plant symbiosis.</title>
        <authorList>
            <person name="Tisserant E."/>
            <person name="Malbreil M."/>
            <person name="Kuo A."/>
            <person name="Kohler A."/>
            <person name="Symeonidi A."/>
            <person name="Balestrini R."/>
            <person name="Charron P."/>
            <person name="Duensing N."/>
            <person name="Frei Dit Frey N."/>
            <person name="Gianinazzi-Pearson V."/>
            <person name="Gilbert L.B."/>
            <person name="Handa Y."/>
            <person name="Herr J.R."/>
            <person name="Hijri M."/>
            <person name="Koul R."/>
            <person name="Kawaguchi M."/>
            <person name="Krajinski F."/>
            <person name="Lammers P.J."/>
            <person name="Masclaux F.G."/>
            <person name="Murat C."/>
            <person name="Morin E."/>
            <person name="Ndikumana S."/>
            <person name="Pagni M."/>
            <person name="Petitpierre D."/>
            <person name="Requena N."/>
            <person name="Rosikiewicz P."/>
            <person name="Riley R."/>
            <person name="Saito K."/>
            <person name="San Clemente H."/>
            <person name="Shapiro H."/>
            <person name="van Tuinen D."/>
            <person name="Becard G."/>
            <person name="Bonfante P."/>
            <person name="Paszkowski U."/>
            <person name="Shachar-Hill Y.Y."/>
            <person name="Tuskan G.A."/>
            <person name="Young P.W."/>
            <person name="Sanders I.R."/>
            <person name="Henrissat B."/>
            <person name="Rensing S.A."/>
            <person name="Grigoriev I.V."/>
            <person name="Corradi N."/>
            <person name="Roux C."/>
            <person name="Martin F."/>
        </authorList>
    </citation>
    <scope>NUCLEOTIDE SEQUENCE [LARGE SCALE GENOMIC DNA]</scope>
    <source>
        <strain evidence="2 3">DAOM 197198</strain>
    </source>
</reference>
<gene>
    <name evidence="2" type="ORF">GLOIN_2v1577181</name>
</gene>
<evidence type="ECO:0000313" key="2">
    <source>
        <dbReference type="EMBL" id="POG74252.1"/>
    </source>
</evidence>
<feature type="non-terminal residue" evidence="2">
    <location>
        <position position="154"/>
    </location>
</feature>
<accession>A0A2P4Q9D8</accession>
<dbReference type="Proteomes" id="UP000018888">
    <property type="component" value="Unassembled WGS sequence"/>
</dbReference>
<proteinExistence type="predicted"/>
<feature type="region of interest" description="Disordered" evidence="1">
    <location>
        <begin position="1"/>
        <end position="154"/>
    </location>
</feature>
<protein>
    <submittedName>
        <fullName evidence="2">Uncharacterized protein</fullName>
    </submittedName>
</protein>
<feature type="compositionally biased region" description="Polar residues" evidence="1">
    <location>
        <begin position="125"/>
        <end position="147"/>
    </location>
</feature>
<feature type="compositionally biased region" description="Polar residues" evidence="1">
    <location>
        <begin position="76"/>
        <end position="85"/>
    </location>
</feature>
<organism evidence="2 3">
    <name type="scientific">Rhizophagus irregularis (strain DAOM 181602 / DAOM 197198 / MUCL 43194)</name>
    <name type="common">Arbuscular mycorrhizal fungus</name>
    <name type="synonym">Glomus intraradices</name>
    <dbReference type="NCBI Taxonomy" id="747089"/>
    <lineage>
        <taxon>Eukaryota</taxon>
        <taxon>Fungi</taxon>
        <taxon>Fungi incertae sedis</taxon>
        <taxon>Mucoromycota</taxon>
        <taxon>Glomeromycotina</taxon>
        <taxon>Glomeromycetes</taxon>
        <taxon>Glomerales</taxon>
        <taxon>Glomeraceae</taxon>
        <taxon>Rhizophagus</taxon>
    </lineage>
</organism>
<evidence type="ECO:0000256" key="1">
    <source>
        <dbReference type="SAM" id="MobiDB-lite"/>
    </source>
</evidence>
<feature type="compositionally biased region" description="Basic and acidic residues" evidence="1">
    <location>
        <begin position="1"/>
        <end position="15"/>
    </location>
</feature>
<dbReference type="AlphaFoldDB" id="A0A2P4Q9D8"/>
<reference evidence="2 3" key="2">
    <citation type="journal article" date="2018" name="New Phytol.">
        <title>High intraspecific genome diversity in the model arbuscular mycorrhizal symbiont Rhizophagus irregularis.</title>
        <authorList>
            <person name="Chen E.C.H."/>
            <person name="Morin E."/>
            <person name="Beaudet D."/>
            <person name="Noel J."/>
            <person name="Yildirir G."/>
            <person name="Ndikumana S."/>
            <person name="Charron P."/>
            <person name="St-Onge C."/>
            <person name="Giorgi J."/>
            <person name="Kruger M."/>
            <person name="Marton T."/>
            <person name="Ropars J."/>
            <person name="Grigoriev I.V."/>
            <person name="Hainaut M."/>
            <person name="Henrissat B."/>
            <person name="Roux C."/>
            <person name="Martin F."/>
            <person name="Corradi N."/>
        </authorList>
    </citation>
    <scope>NUCLEOTIDE SEQUENCE [LARGE SCALE GENOMIC DNA]</scope>
    <source>
        <strain evidence="2 3">DAOM 197198</strain>
    </source>
</reference>
<evidence type="ECO:0000313" key="3">
    <source>
        <dbReference type="Proteomes" id="UP000018888"/>
    </source>
</evidence>